<dbReference type="GO" id="GO:0031593">
    <property type="term" value="F:polyubiquitin modification-dependent protein binding"/>
    <property type="evidence" value="ECO:0007669"/>
    <property type="project" value="TreeGrafter"/>
</dbReference>
<reference evidence="5 6" key="1">
    <citation type="submission" date="2018-04" db="EMBL/GenBank/DDBJ databases">
        <title>WGS assembly of Panicum hallii var. hallii HAL2.</title>
        <authorList>
            <person name="Lovell J."/>
            <person name="Jenkins J."/>
            <person name="Lowry D."/>
            <person name="Mamidi S."/>
            <person name="Sreedasyam A."/>
            <person name="Weng X."/>
            <person name="Barry K."/>
            <person name="Bonette J."/>
            <person name="Campitelli B."/>
            <person name="Daum C."/>
            <person name="Gordon S."/>
            <person name="Gould B."/>
            <person name="Lipzen A."/>
            <person name="MacQueen A."/>
            <person name="Palacio-Mejia J."/>
            <person name="Plott C."/>
            <person name="Shakirov E."/>
            <person name="Shu S."/>
            <person name="Yoshinaga Y."/>
            <person name="Zane M."/>
            <person name="Rokhsar D."/>
            <person name="Grimwood J."/>
            <person name="Schmutz J."/>
            <person name="Juenger T."/>
        </authorList>
    </citation>
    <scope>NUCLEOTIDE SEQUENCE [LARGE SCALE GENOMIC DNA]</scope>
    <source>
        <strain evidence="6">cv. HAL2</strain>
    </source>
</reference>
<dbReference type="Pfam" id="PF13519">
    <property type="entry name" value="VWA_2"/>
    <property type="match status" value="1"/>
</dbReference>
<dbReference type="FunFam" id="3.40.50.410:FF:000005">
    <property type="entry name" value="26S proteasome non-ATPase regulatory subunit 4"/>
    <property type="match status" value="1"/>
</dbReference>
<dbReference type="Gene3D" id="1.10.287.3990">
    <property type="match status" value="1"/>
</dbReference>
<evidence type="ECO:0000259" key="4">
    <source>
        <dbReference type="Pfam" id="PF13519"/>
    </source>
</evidence>
<evidence type="ECO:0000256" key="1">
    <source>
        <dbReference type="ARBA" id="ARBA00044341"/>
    </source>
</evidence>
<evidence type="ECO:0000313" key="5">
    <source>
        <dbReference type="EMBL" id="PUZ39713.1"/>
    </source>
</evidence>
<accession>A0A2T7C8Z4</accession>
<dbReference type="AlphaFoldDB" id="A0A2T7C8Z4"/>
<dbReference type="Gramene" id="PUZ39713">
    <property type="protein sequence ID" value="PUZ39713"/>
    <property type="gene ID" value="GQ55_9G357700"/>
</dbReference>
<keyword evidence="6" id="KW-1185">Reference proteome</keyword>
<feature type="region of interest" description="Disordered" evidence="3">
    <location>
        <begin position="377"/>
        <end position="400"/>
    </location>
</feature>
<name>A0A2T7C8Z4_9POAL</name>
<organism evidence="5 6">
    <name type="scientific">Panicum hallii var. hallii</name>
    <dbReference type="NCBI Taxonomy" id="1504633"/>
    <lineage>
        <taxon>Eukaryota</taxon>
        <taxon>Viridiplantae</taxon>
        <taxon>Streptophyta</taxon>
        <taxon>Embryophyta</taxon>
        <taxon>Tracheophyta</taxon>
        <taxon>Spermatophyta</taxon>
        <taxon>Magnoliopsida</taxon>
        <taxon>Liliopsida</taxon>
        <taxon>Poales</taxon>
        <taxon>Poaceae</taxon>
        <taxon>PACMAD clade</taxon>
        <taxon>Panicoideae</taxon>
        <taxon>Panicodae</taxon>
        <taxon>Paniceae</taxon>
        <taxon>Panicinae</taxon>
        <taxon>Panicum</taxon>
        <taxon>Panicum sect. Panicum</taxon>
    </lineage>
</organism>
<dbReference type="GO" id="GO:0005829">
    <property type="term" value="C:cytosol"/>
    <property type="evidence" value="ECO:0007669"/>
    <property type="project" value="TreeGrafter"/>
</dbReference>
<feature type="compositionally biased region" description="Polar residues" evidence="3">
    <location>
        <begin position="255"/>
        <end position="266"/>
    </location>
</feature>
<dbReference type="GO" id="GO:0043161">
    <property type="term" value="P:proteasome-mediated ubiquitin-dependent protein catabolic process"/>
    <property type="evidence" value="ECO:0007669"/>
    <property type="project" value="TreeGrafter"/>
</dbReference>
<dbReference type="GO" id="GO:0008540">
    <property type="term" value="C:proteasome regulatory particle, base subcomplex"/>
    <property type="evidence" value="ECO:0007669"/>
    <property type="project" value="TreeGrafter"/>
</dbReference>
<feature type="compositionally biased region" description="Basic residues" evidence="3">
    <location>
        <begin position="385"/>
        <end position="400"/>
    </location>
</feature>
<evidence type="ECO:0000256" key="2">
    <source>
        <dbReference type="ARBA" id="ARBA00071116"/>
    </source>
</evidence>
<dbReference type="SUPFAM" id="SSF53300">
    <property type="entry name" value="vWA-like"/>
    <property type="match status" value="1"/>
</dbReference>
<dbReference type="Gene3D" id="3.40.50.410">
    <property type="entry name" value="von Willebrand factor, type A domain"/>
    <property type="match status" value="1"/>
</dbReference>
<dbReference type="InterPro" id="IPR027040">
    <property type="entry name" value="PSMD4"/>
</dbReference>
<dbReference type="PANTHER" id="PTHR10223">
    <property type="entry name" value="26S PROTEASOME NON-ATPASE REGULATORY SUBUNIT 4"/>
    <property type="match status" value="1"/>
</dbReference>
<evidence type="ECO:0000313" key="6">
    <source>
        <dbReference type="Proteomes" id="UP000244336"/>
    </source>
</evidence>
<dbReference type="PANTHER" id="PTHR10223:SF0">
    <property type="entry name" value="26S PROTEASOME NON-ATPASE REGULATORY SUBUNIT 4"/>
    <property type="match status" value="1"/>
</dbReference>
<dbReference type="Proteomes" id="UP000244336">
    <property type="component" value="Chromosome 9"/>
</dbReference>
<dbReference type="STRING" id="1504633.A0A2T7C8Z4"/>
<sequence length="400" mass="43441">MVLEATMICVDNSDWMRNGDYRRSRFAEQSDAVATICNAKMQVSLLSLARARVAATGQPGELGGGAGHAGRGVSVIVKPTDDIGKVLARMHGSGLQIGGEENLTVAIQVAQLALKDRQNKQQQQRIIVFVGSPVIDDKDVLEAIGKKLKKNNVALDVVDFGESDGEKHEKLEALVAAVSSGGNSHIIHVLPGEDFLSNVILSSPILAEDQESVLAAGFEFGVDPNVDPELALAFQVSIEEERARQEDAAEESSETKSTGQSLTSNDDIVMADAESKPNPYTEDKRNLQTGEEDQLLQQACAMLIEDGNHGTLRLLGVADEVELVLQTSVQEEETGNQSDMSEVFGDQPFAQSVTFALPGINLDNLSNKDLQEWHELLIGPSEAKKQRKKHKKKQHKKRED</sequence>
<dbReference type="InterPro" id="IPR002035">
    <property type="entry name" value="VWF_A"/>
</dbReference>
<proteinExistence type="predicted"/>
<feature type="region of interest" description="Disordered" evidence="3">
    <location>
        <begin position="241"/>
        <end position="268"/>
    </location>
</feature>
<dbReference type="EMBL" id="CM009757">
    <property type="protein sequence ID" value="PUZ39713.1"/>
    <property type="molecule type" value="Genomic_DNA"/>
</dbReference>
<dbReference type="InterPro" id="IPR036465">
    <property type="entry name" value="vWFA_dom_sf"/>
</dbReference>
<dbReference type="GO" id="GO:0005634">
    <property type="term" value="C:nucleus"/>
    <property type="evidence" value="ECO:0007669"/>
    <property type="project" value="TreeGrafter"/>
</dbReference>
<dbReference type="OrthoDB" id="1731724at2759"/>
<protein>
    <recommendedName>
        <fullName evidence="2">26S proteasome non-ATPase regulatory subunit 4 homolog</fullName>
    </recommendedName>
    <alternativeName>
        <fullName evidence="1">26S proteasome regulatory subunit RPN10</fullName>
    </alternativeName>
</protein>
<evidence type="ECO:0000256" key="3">
    <source>
        <dbReference type="SAM" id="MobiDB-lite"/>
    </source>
</evidence>
<feature type="domain" description="VWFA" evidence="4">
    <location>
        <begin position="6"/>
        <end position="131"/>
    </location>
</feature>
<gene>
    <name evidence="5" type="ORF">GQ55_9G357700</name>
</gene>